<evidence type="ECO:0000313" key="2">
    <source>
        <dbReference type="Proteomes" id="UP000821865"/>
    </source>
</evidence>
<gene>
    <name evidence="1" type="ORF">HPB49_000560</name>
</gene>
<sequence>MRDAGCVGCPPLNVVGTVARAFGALFLACVFQQQLMASLYIAALFVALACYAIHRAALPRVDDALAAEVILGDERGDAADAPLPLVFAHRGGGHDAPENTLAAIREAKRNNASGIEFDLSFTHDSVAVLFHDETLERTTNGEGPLADITFEALRRLDAAAKHPFAERFVDERVPTLEEGVDECLRLGLRLILDVKEYDHRAVTLVDELFRKRPELYRRALVASFYPQFIYALRRQNPGIVTALTWRQGFVAYDDIENLRPRFKSHTKHFLARVGDWLLDRALHGGLLSYLTGASAVLICKNVLSAEYVRSWRDQGVHLVAWTPNHPAEKDFLRKVLRVPIITDTLRHA</sequence>
<reference evidence="1" key="1">
    <citation type="submission" date="2020-05" db="EMBL/GenBank/DDBJ databases">
        <title>Large-scale comparative analyses of tick genomes elucidate their genetic diversity and vector capacities.</title>
        <authorList>
            <person name="Jia N."/>
            <person name="Wang J."/>
            <person name="Shi W."/>
            <person name="Du L."/>
            <person name="Sun Y."/>
            <person name="Zhan W."/>
            <person name="Jiang J."/>
            <person name="Wang Q."/>
            <person name="Zhang B."/>
            <person name="Ji P."/>
            <person name="Sakyi L.B."/>
            <person name="Cui X."/>
            <person name="Yuan T."/>
            <person name="Jiang B."/>
            <person name="Yang W."/>
            <person name="Lam T.T.-Y."/>
            <person name="Chang Q."/>
            <person name="Ding S."/>
            <person name="Wang X."/>
            <person name="Zhu J."/>
            <person name="Ruan X."/>
            <person name="Zhao L."/>
            <person name="Wei J."/>
            <person name="Que T."/>
            <person name="Du C."/>
            <person name="Cheng J."/>
            <person name="Dai P."/>
            <person name="Han X."/>
            <person name="Huang E."/>
            <person name="Gao Y."/>
            <person name="Liu J."/>
            <person name="Shao H."/>
            <person name="Ye R."/>
            <person name="Li L."/>
            <person name="Wei W."/>
            <person name="Wang X."/>
            <person name="Wang C."/>
            <person name="Yang T."/>
            <person name="Huo Q."/>
            <person name="Li W."/>
            <person name="Guo W."/>
            <person name="Chen H."/>
            <person name="Zhou L."/>
            <person name="Ni X."/>
            <person name="Tian J."/>
            <person name="Zhou Y."/>
            <person name="Sheng Y."/>
            <person name="Liu T."/>
            <person name="Pan Y."/>
            <person name="Xia L."/>
            <person name="Li J."/>
            <person name="Zhao F."/>
            <person name="Cao W."/>
        </authorList>
    </citation>
    <scope>NUCLEOTIDE SEQUENCE</scope>
    <source>
        <strain evidence="1">Dsil-2018</strain>
    </source>
</reference>
<keyword evidence="2" id="KW-1185">Reference proteome</keyword>
<name>A0ACB8C075_DERSI</name>
<dbReference type="Proteomes" id="UP000821865">
    <property type="component" value="Chromosome 9"/>
</dbReference>
<proteinExistence type="predicted"/>
<evidence type="ECO:0000313" key="1">
    <source>
        <dbReference type="EMBL" id="KAH7932665.1"/>
    </source>
</evidence>
<accession>A0ACB8C075</accession>
<organism evidence="1 2">
    <name type="scientific">Dermacentor silvarum</name>
    <name type="common">Tick</name>
    <dbReference type="NCBI Taxonomy" id="543639"/>
    <lineage>
        <taxon>Eukaryota</taxon>
        <taxon>Metazoa</taxon>
        <taxon>Ecdysozoa</taxon>
        <taxon>Arthropoda</taxon>
        <taxon>Chelicerata</taxon>
        <taxon>Arachnida</taxon>
        <taxon>Acari</taxon>
        <taxon>Parasitiformes</taxon>
        <taxon>Ixodida</taxon>
        <taxon>Ixodoidea</taxon>
        <taxon>Ixodidae</taxon>
        <taxon>Rhipicephalinae</taxon>
        <taxon>Dermacentor</taxon>
    </lineage>
</organism>
<dbReference type="EMBL" id="CM023478">
    <property type="protein sequence ID" value="KAH7932665.1"/>
    <property type="molecule type" value="Genomic_DNA"/>
</dbReference>
<comment type="caution">
    <text evidence="1">The sequence shown here is derived from an EMBL/GenBank/DDBJ whole genome shotgun (WGS) entry which is preliminary data.</text>
</comment>
<protein>
    <submittedName>
        <fullName evidence="1">Uncharacterized protein</fullName>
    </submittedName>
</protein>